<accession>A0A220S5P1</accession>
<dbReference type="SUPFAM" id="SSF55729">
    <property type="entry name" value="Acyl-CoA N-acyltransferases (Nat)"/>
    <property type="match status" value="1"/>
</dbReference>
<proteinExistence type="predicted"/>
<dbReference type="AlphaFoldDB" id="A0A220S5P1"/>
<dbReference type="KEGG" id="nei:BG910_09600"/>
<gene>
    <name evidence="2" type="ORF">BG910_09600</name>
</gene>
<evidence type="ECO:0000259" key="1">
    <source>
        <dbReference type="Pfam" id="PF13302"/>
    </source>
</evidence>
<dbReference type="Proteomes" id="UP000198238">
    <property type="component" value="Chromosome"/>
</dbReference>
<sequence length="190" mass="21071">MAPVTLRLNGIRLEPLTGAHETGLGEAASDGQLWDTCYTAIPRPEEAADYIRLALETPDRTAFAVIDEASGKVIGSTSYYNVLLPERRFEIGYTWYGQSHWRTAVNTTCKYLLLCHAFDTLGFQTAGWCTDILNKRSQRAIERLGAKKDGVIRGDRLRGDGSVRDSVVYSMIRSEWPQAKAALESKLGLA</sequence>
<dbReference type="InterPro" id="IPR000182">
    <property type="entry name" value="GNAT_dom"/>
</dbReference>
<dbReference type="EMBL" id="CP022278">
    <property type="protein sequence ID" value="ASK28545.1"/>
    <property type="molecule type" value="Genomic_DNA"/>
</dbReference>
<evidence type="ECO:0000313" key="3">
    <source>
        <dbReference type="Proteomes" id="UP000198238"/>
    </source>
</evidence>
<name>A0A220S5P1_9NEIS</name>
<dbReference type="PANTHER" id="PTHR43610">
    <property type="entry name" value="BLL6696 PROTEIN"/>
    <property type="match status" value="1"/>
</dbReference>
<reference evidence="2 3" key="1">
    <citation type="submission" date="2017-06" db="EMBL/GenBank/DDBJ databases">
        <title>Neisseria chenwenguii sp. nov., isolated from the intestinal contents of Tibetan Plateau Pika in Yushu, Qinghai Province, China.</title>
        <authorList>
            <person name="Zhang G."/>
        </authorList>
    </citation>
    <scope>NUCLEOTIDE SEQUENCE [LARGE SCALE GENOMIC DNA]</scope>
    <source>
        <strain evidence="2 3">10023</strain>
    </source>
</reference>
<organism evidence="2 3">
    <name type="scientific">Neisseria chenwenguii</name>
    <dbReference type="NCBI Taxonomy" id="1853278"/>
    <lineage>
        <taxon>Bacteria</taxon>
        <taxon>Pseudomonadati</taxon>
        <taxon>Pseudomonadota</taxon>
        <taxon>Betaproteobacteria</taxon>
        <taxon>Neisseriales</taxon>
        <taxon>Neisseriaceae</taxon>
        <taxon>Neisseria</taxon>
    </lineage>
</organism>
<keyword evidence="3" id="KW-1185">Reference proteome</keyword>
<dbReference type="Gene3D" id="3.40.630.30">
    <property type="match status" value="1"/>
</dbReference>
<dbReference type="GO" id="GO:0016747">
    <property type="term" value="F:acyltransferase activity, transferring groups other than amino-acyl groups"/>
    <property type="evidence" value="ECO:0007669"/>
    <property type="project" value="InterPro"/>
</dbReference>
<dbReference type="InterPro" id="IPR016181">
    <property type="entry name" value="Acyl_CoA_acyltransferase"/>
</dbReference>
<dbReference type="PANTHER" id="PTHR43610:SF1">
    <property type="entry name" value="N-ACETYLTRANSFERASE DOMAIN-CONTAINING PROTEIN"/>
    <property type="match status" value="1"/>
</dbReference>
<dbReference type="Pfam" id="PF13302">
    <property type="entry name" value="Acetyltransf_3"/>
    <property type="match status" value="1"/>
</dbReference>
<keyword evidence="2" id="KW-0808">Transferase</keyword>
<feature type="domain" description="N-acetyltransferase" evidence="1">
    <location>
        <begin position="12"/>
        <end position="147"/>
    </location>
</feature>
<protein>
    <submittedName>
        <fullName evidence="2">GNAT family N-acetyltransferase</fullName>
    </submittedName>
</protein>
<evidence type="ECO:0000313" key="2">
    <source>
        <dbReference type="EMBL" id="ASK28545.1"/>
    </source>
</evidence>